<dbReference type="EnsemblPlants" id="KEH28425">
    <property type="protein sequence ID" value="KEH28425"/>
    <property type="gene ID" value="MTR_5g092945"/>
</dbReference>
<evidence type="ECO:0000313" key="5">
    <source>
        <dbReference type="Proteomes" id="UP000002051"/>
    </source>
</evidence>
<evidence type="ECO:0000313" key="3">
    <source>
        <dbReference type="EMBL" id="RHN57795.1"/>
    </source>
</evidence>
<evidence type="ECO:0000313" key="2">
    <source>
        <dbReference type="EMBL" id="KEH28425.1"/>
    </source>
</evidence>
<dbReference type="EMBL" id="CM001221">
    <property type="protein sequence ID" value="KEH28425.1"/>
    <property type="molecule type" value="Genomic_DNA"/>
</dbReference>
<keyword evidence="3" id="KW-0378">Hydrolase</keyword>
<evidence type="ECO:0000313" key="4">
    <source>
        <dbReference type="EnsemblPlants" id="KEH28425"/>
    </source>
</evidence>
<dbReference type="Pfam" id="PF00931">
    <property type="entry name" value="NB-ARC"/>
    <property type="match status" value="1"/>
</dbReference>
<reference evidence="2 5" key="2">
    <citation type="journal article" date="2014" name="BMC Genomics">
        <title>An improved genome release (version Mt4.0) for the model legume Medicago truncatula.</title>
        <authorList>
            <person name="Tang H."/>
            <person name="Krishnakumar V."/>
            <person name="Bidwell S."/>
            <person name="Rosen B."/>
            <person name="Chan A."/>
            <person name="Zhou S."/>
            <person name="Gentzbittel L."/>
            <person name="Childs K.L."/>
            <person name="Yandell M."/>
            <person name="Gundlach H."/>
            <person name="Mayer K.F."/>
            <person name="Schwartz D.C."/>
            <person name="Town C.D."/>
        </authorList>
    </citation>
    <scope>GENOME REANNOTATION</scope>
    <source>
        <strain evidence="2">A17</strain>
        <strain evidence="4 5">cv. Jemalong A17</strain>
    </source>
</reference>
<dbReference type="GO" id="GO:0016787">
    <property type="term" value="F:hydrolase activity"/>
    <property type="evidence" value="ECO:0007669"/>
    <property type="project" value="UniProtKB-KW"/>
</dbReference>
<dbReference type="HOGENOM" id="CLU_2281627_0_0_1"/>
<dbReference type="AlphaFoldDB" id="A0A072URD3"/>
<gene>
    <name evidence="2" type="ordered locus">MTR_5g092945</name>
    <name evidence="3" type="ORF">MtrunA17_Chr5g0444291</name>
</gene>
<reference evidence="3" key="5">
    <citation type="journal article" date="2018" name="Nat. Plants">
        <title>Whole-genome landscape of Medicago truncatula symbiotic genes.</title>
        <authorList>
            <person name="Pecrix Y."/>
            <person name="Gamas P."/>
            <person name="Carrere S."/>
        </authorList>
    </citation>
    <scope>NUCLEOTIDE SEQUENCE</scope>
    <source>
        <tissue evidence="3">Leaves</tissue>
    </source>
</reference>
<reference evidence="6" key="4">
    <citation type="journal article" date="2018" name="Nat. Plants">
        <title>Whole-genome landscape of Medicago truncatula symbiotic genes.</title>
        <authorList>
            <person name="Pecrix Y."/>
            <person name="Staton S.E."/>
            <person name="Sallet E."/>
            <person name="Lelandais-Briere C."/>
            <person name="Moreau S."/>
            <person name="Carrere S."/>
            <person name="Blein T."/>
            <person name="Jardinaud M.F."/>
            <person name="Latrasse D."/>
            <person name="Zouine M."/>
            <person name="Zahm M."/>
            <person name="Kreplak J."/>
            <person name="Mayjonade B."/>
            <person name="Satge C."/>
            <person name="Perez M."/>
            <person name="Cauet S."/>
            <person name="Marande W."/>
            <person name="Chantry-Darmon C."/>
            <person name="Lopez-Roques C."/>
            <person name="Bouchez O."/>
            <person name="Berard A."/>
            <person name="Debelle F."/>
            <person name="Munos S."/>
            <person name="Bendahmane A."/>
            <person name="Berges H."/>
            <person name="Niebel A."/>
            <person name="Buitink J."/>
            <person name="Frugier F."/>
            <person name="Benhamed M."/>
            <person name="Crespi M."/>
            <person name="Gouzy J."/>
            <person name="Gamas P."/>
        </authorList>
    </citation>
    <scope>NUCLEOTIDE SEQUENCE [LARGE SCALE GENOMIC DNA]</scope>
    <source>
        <strain evidence="6">cv. Jemalong A17</strain>
    </source>
</reference>
<dbReference type="GO" id="GO:0043531">
    <property type="term" value="F:ADP binding"/>
    <property type="evidence" value="ECO:0007669"/>
    <property type="project" value="InterPro"/>
</dbReference>
<name>A0A072URD3_MEDTR</name>
<accession>A0A072URD3</accession>
<organism evidence="2 5">
    <name type="scientific">Medicago truncatula</name>
    <name type="common">Barrel medic</name>
    <name type="synonym">Medicago tribuloides</name>
    <dbReference type="NCBI Taxonomy" id="3880"/>
    <lineage>
        <taxon>Eukaryota</taxon>
        <taxon>Viridiplantae</taxon>
        <taxon>Streptophyta</taxon>
        <taxon>Embryophyta</taxon>
        <taxon>Tracheophyta</taxon>
        <taxon>Spermatophyta</taxon>
        <taxon>Magnoliopsida</taxon>
        <taxon>eudicotyledons</taxon>
        <taxon>Gunneridae</taxon>
        <taxon>Pentapetalae</taxon>
        <taxon>rosids</taxon>
        <taxon>fabids</taxon>
        <taxon>Fabales</taxon>
        <taxon>Fabaceae</taxon>
        <taxon>Papilionoideae</taxon>
        <taxon>50 kb inversion clade</taxon>
        <taxon>NPAAA clade</taxon>
        <taxon>Hologalegina</taxon>
        <taxon>IRL clade</taxon>
        <taxon>Trifolieae</taxon>
        <taxon>Medicago</taxon>
    </lineage>
</organism>
<dbReference type="SUPFAM" id="SSF52540">
    <property type="entry name" value="P-loop containing nucleoside triphosphate hydrolases"/>
    <property type="match status" value="1"/>
</dbReference>
<protein>
    <submittedName>
        <fullName evidence="2">NB-ARC domain disease resistance protein</fullName>
    </submittedName>
    <submittedName>
        <fullName evidence="3">Putative P-loop containing nucleoside triphosphate hydrolase</fullName>
    </submittedName>
</protein>
<dbReference type="Proteomes" id="UP000002051">
    <property type="component" value="Chromosome 5"/>
</dbReference>
<evidence type="ECO:0000313" key="6">
    <source>
        <dbReference type="Proteomes" id="UP000265566"/>
    </source>
</evidence>
<dbReference type="EMBL" id="PSQE01000005">
    <property type="protein sequence ID" value="RHN57795.1"/>
    <property type="molecule type" value="Genomic_DNA"/>
</dbReference>
<keyword evidence="5" id="KW-1185">Reference proteome</keyword>
<feature type="domain" description="NB-ARC" evidence="1">
    <location>
        <begin position="38"/>
        <end position="94"/>
    </location>
</feature>
<dbReference type="Proteomes" id="UP000265566">
    <property type="component" value="Chromosome 5"/>
</dbReference>
<dbReference type="Gramene" id="rna33383">
    <property type="protein sequence ID" value="RHN57795.1"/>
    <property type="gene ID" value="gene33383"/>
</dbReference>
<dbReference type="InterPro" id="IPR027417">
    <property type="entry name" value="P-loop_NTPase"/>
</dbReference>
<proteinExistence type="predicted"/>
<reference evidence="4" key="3">
    <citation type="submission" date="2015-04" db="UniProtKB">
        <authorList>
            <consortium name="EnsemblPlants"/>
        </authorList>
    </citation>
    <scope>IDENTIFICATION</scope>
    <source>
        <strain evidence="4">cv. Jemalong A17</strain>
    </source>
</reference>
<reference evidence="2 5" key="1">
    <citation type="journal article" date="2011" name="Nature">
        <title>The Medicago genome provides insight into the evolution of rhizobial symbioses.</title>
        <authorList>
            <person name="Young N.D."/>
            <person name="Debelle F."/>
            <person name="Oldroyd G.E."/>
            <person name="Geurts R."/>
            <person name="Cannon S.B."/>
            <person name="Udvardi M.K."/>
            <person name="Benedito V.A."/>
            <person name="Mayer K.F."/>
            <person name="Gouzy J."/>
            <person name="Schoof H."/>
            <person name="Van de Peer Y."/>
            <person name="Proost S."/>
            <person name="Cook D.R."/>
            <person name="Meyers B.C."/>
            <person name="Spannagl M."/>
            <person name="Cheung F."/>
            <person name="De Mita S."/>
            <person name="Krishnakumar V."/>
            <person name="Gundlach H."/>
            <person name="Zhou S."/>
            <person name="Mudge J."/>
            <person name="Bharti A.K."/>
            <person name="Murray J.D."/>
            <person name="Naoumkina M.A."/>
            <person name="Rosen B."/>
            <person name="Silverstein K.A."/>
            <person name="Tang H."/>
            <person name="Rombauts S."/>
            <person name="Zhao P.X."/>
            <person name="Zhou P."/>
            <person name="Barbe V."/>
            <person name="Bardou P."/>
            <person name="Bechner M."/>
            <person name="Bellec A."/>
            <person name="Berger A."/>
            <person name="Berges H."/>
            <person name="Bidwell S."/>
            <person name="Bisseling T."/>
            <person name="Choisne N."/>
            <person name="Couloux A."/>
            <person name="Denny R."/>
            <person name="Deshpande S."/>
            <person name="Dai X."/>
            <person name="Doyle J.J."/>
            <person name="Dudez A.M."/>
            <person name="Farmer A.D."/>
            <person name="Fouteau S."/>
            <person name="Franken C."/>
            <person name="Gibelin C."/>
            <person name="Gish J."/>
            <person name="Goldstein S."/>
            <person name="Gonzalez A.J."/>
            <person name="Green P.J."/>
            <person name="Hallab A."/>
            <person name="Hartog M."/>
            <person name="Hua A."/>
            <person name="Humphray S.J."/>
            <person name="Jeong D.H."/>
            <person name="Jing Y."/>
            <person name="Jocker A."/>
            <person name="Kenton S.M."/>
            <person name="Kim D.J."/>
            <person name="Klee K."/>
            <person name="Lai H."/>
            <person name="Lang C."/>
            <person name="Lin S."/>
            <person name="Macmil S.L."/>
            <person name="Magdelenat G."/>
            <person name="Matthews L."/>
            <person name="McCorrison J."/>
            <person name="Monaghan E.L."/>
            <person name="Mun J.H."/>
            <person name="Najar F.Z."/>
            <person name="Nicholson C."/>
            <person name="Noirot C."/>
            <person name="O'Bleness M."/>
            <person name="Paule C.R."/>
            <person name="Poulain J."/>
            <person name="Prion F."/>
            <person name="Qin B."/>
            <person name="Qu C."/>
            <person name="Retzel E.F."/>
            <person name="Riddle C."/>
            <person name="Sallet E."/>
            <person name="Samain S."/>
            <person name="Samson N."/>
            <person name="Sanders I."/>
            <person name="Saurat O."/>
            <person name="Scarpelli C."/>
            <person name="Schiex T."/>
            <person name="Segurens B."/>
            <person name="Severin A.J."/>
            <person name="Sherrier D.J."/>
            <person name="Shi R."/>
            <person name="Sims S."/>
            <person name="Singer S.R."/>
            <person name="Sinharoy S."/>
            <person name="Sterck L."/>
            <person name="Viollet A."/>
            <person name="Wang B.B."/>
            <person name="Wang K."/>
            <person name="Wang M."/>
            <person name="Wang X."/>
            <person name="Warfsmann J."/>
            <person name="Weissenbach J."/>
            <person name="White D.D."/>
            <person name="White J.D."/>
            <person name="Wiley G.B."/>
            <person name="Wincker P."/>
            <person name="Xing Y."/>
            <person name="Yang L."/>
            <person name="Yao Z."/>
            <person name="Ying F."/>
            <person name="Zhai J."/>
            <person name="Zhou L."/>
            <person name="Zuber A."/>
            <person name="Denarie J."/>
            <person name="Dixon R.A."/>
            <person name="May G.D."/>
            <person name="Schwartz D.C."/>
            <person name="Rogers J."/>
            <person name="Quetier F."/>
            <person name="Town C.D."/>
            <person name="Roe B.A."/>
        </authorList>
    </citation>
    <scope>NUCLEOTIDE SEQUENCE [LARGE SCALE GENOMIC DNA]</scope>
    <source>
        <strain evidence="2">A17</strain>
        <strain evidence="4 5">cv. Jemalong A17</strain>
    </source>
</reference>
<evidence type="ECO:0000259" key="1">
    <source>
        <dbReference type="Pfam" id="PF00931"/>
    </source>
</evidence>
<dbReference type="InterPro" id="IPR002182">
    <property type="entry name" value="NB-ARC"/>
</dbReference>
<sequence>MSLDYFKDDVWNKSFWGDIEYAMSDNKNGSKIFITSGEIEYAMSDNKNGSKIFITSRSMDVAVYCKKFSFIEVHELQPLTEEKSFDLFNKKAFQFDFARAYH</sequence>